<dbReference type="AlphaFoldDB" id="A0A8H7F1L0"/>
<name>A0A8H7F1L0_AGABI</name>
<comment type="caution">
    <text evidence="1">The sequence shown here is derived from an EMBL/GenBank/DDBJ whole genome shotgun (WGS) entry which is preliminary data.</text>
</comment>
<reference evidence="1 2" key="1">
    <citation type="journal article" name="Sci. Rep.">
        <title>Telomere-to-telomere assembled and centromere annotated genomes of the two main subspecies of the button mushroom Agaricus bisporus reveal especially polymorphic chromosome ends.</title>
        <authorList>
            <person name="Sonnenberg A.S.M."/>
            <person name="Sedaghat-Telgerd N."/>
            <person name="Lavrijssen B."/>
            <person name="Ohm R.A."/>
            <person name="Hendrickx P.M."/>
            <person name="Scholtmeijer K."/>
            <person name="Baars J.J.P."/>
            <person name="van Peer A."/>
        </authorList>
    </citation>
    <scope>NUCLEOTIDE SEQUENCE [LARGE SCALE GENOMIC DNA]</scope>
    <source>
        <strain evidence="1 2">H119_p4</strain>
    </source>
</reference>
<proteinExistence type="predicted"/>
<gene>
    <name evidence="1" type="ORF">Agabi119p4_5374</name>
</gene>
<organism evidence="1 2">
    <name type="scientific">Agaricus bisporus var. burnettii</name>
    <dbReference type="NCBI Taxonomy" id="192524"/>
    <lineage>
        <taxon>Eukaryota</taxon>
        <taxon>Fungi</taxon>
        <taxon>Dikarya</taxon>
        <taxon>Basidiomycota</taxon>
        <taxon>Agaricomycotina</taxon>
        <taxon>Agaricomycetes</taxon>
        <taxon>Agaricomycetidae</taxon>
        <taxon>Agaricales</taxon>
        <taxon>Agaricineae</taxon>
        <taxon>Agaricaceae</taxon>
        <taxon>Agaricus</taxon>
    </lineage>
</organism>
<evidence type="ECO:0000313" key="1">
    <source>
        <dbReference type="EMBL" id="KAF7773207.1"/>
    </source>
</evidence>
<accession>A0A8H7F1L0</accession>
<dbReference type="Proteomes" id="UP000629468">
    <property type="component" value="Unassembled WGS sequence"/>
</dbReference>
<dbReference type="EMBL" id="JABXXO010000007">
    <property type="protein sequence ID" value="KAF7773207.1"/>
    <property type="molecule type" value="Genomic_DNA"/>
</dbReference>
<evidence type="ECO:0000313" key="2">
    <source>
        <dbReference type="Proteomes" id="UP000629468"/>
    </source>
</evidence>
<sequence length="107" mass="12056">MPKETSTNLLRIVLIDSATSLMAPPALRPARVGHYMPVKKFSYEGHCYPIGGRGLANIHSAPWNEKKAAKGSKYKEHALGIVISLWEWIYRIHFGQLPTKLIEDNQT</sequence>
<protein>
    <submittedName>
        <fullName evidence="1">Uncharacterized protein</fullName>
    </submittedName>
</protein>